<accession>A0ABT4T8V2</accession>
<protein>
    <submittedName>
        <fullName evidence="8">SigE family RNA polymerase sigma factor</fullName>
    </submittedName>
</protein>
<dbReference type="InterPro" id="IPR013249">
    <property type="entry name" value="RNA_pol_sigma70_r4_t2"/>
</dbReference>
<dbReference type="PANTHER" id="PTHR43133:SF50">
    <property type="entry name" value="ECF RNA POLYMERASE SIGMA FACTOR SIGM"/>
    <property type="match status" value="1"/>
</dbReference>
<comment type="similarity">
    <text evidence="1">Belongs to the sigma-70 factor family. ECF subfamily.</text>
</comment>
<dbReference type="Proteomes" id="UP001212498">
    <property type="component" value="Unassembled WGS sequence"/>
</dbReference>
<dbReference type="SUPFAM" id="SSF88659">
    <property type="entry name" value="Sigma3 and sigma4 domains of RNA polymerase sigma factors"/>
    <property type="match status" value="1"/>
</dbReference>
<reference evidence="8 9" key="1">
    <citation type="submission" date="2022-11" db="EMBL/GenBank/DDBJ databases">
        <title>Nonomuraea corallina sp. nov., a new species of the genus Nonomuraea isolated from sea side sediment in Thai sea.</title>
        <authorList>
            <person name="Ngamcharungchit C."/>
            <person name="Matsumoto A."/>
            <person name="Suriyachadkun C."/>
            <person name="Panbangred W."/>
            <person name="Inahashi Y."/>
            <person name="Intra B."/>
        </authorList>
    </citation>
    <scope>NUCLEOTIDE SEQUENCE [LARGE SCALE GENOMIC DNA]</scope>
    <source>
        <strain evidence="8 9">DSM 43553</strain>
    </source>
</reference>
<evidence type="ECO:0000256" key="1">
    <source>
        <dbReference type="ARBA" id="ARBA00010641"/>
    </source>
</evidence>
<dbReference type="NCBIfam" id="TIGR02937">
    <property type="entry name" value="sigma70-ECF"/>
    <property type="match status" value="1"/>
</dbReference>
<evidence type="ECO:0000259" key="6">
    <source>
        <dbReference type="Pfam" id="PF04542"/>
    </source>
</evidence>
<dbReference type="InterPro" id="IPR013324">
    <property type="entry name" value="RNA_pol_sigma_r3/r4-like"/>
</dbReference>
<keyword evidence="3" id="KW-0731">Sigma factor</keyword>
<dbReference type="Pfam" id="PF08281">
    <property type="entry name" value="Sigma70_r4_2"/>
    <property type="match status" value="1"/>
</dbReference>
<gene>
    <name evidence="8" type="ORF">OUY24_34520</name>
</gene>
<dbReference type="Gene3D" id="1.10.10.10">
    <property type="entry name" value="Winged helix-like DNA-binding domain superfamily/Winged helix DNA-binding domain"/>
    <property type="match status" value="1"/>
</dbReference>
<dbReference type="InterPro" id="IPR013325">
    <property type="entry name" value="RNA_pol_sigma_r2"/>
</dbReference>
<dbReference type="Pfam" id="PF04542">
    <property type="entry name" value="Sigma70_r2"/>
    <property type="match status" value="1"/>
</dbReference>
<sequence length="155" mass="17807">MFQDFVVARSDRLLRTAYLLTGDWGLAEDLLQESLTKAWFAWPRVDEPEPYVRRVLVTTYTSWWRRRWRAEVPSASLPDFPVRDDDAGERAELWRAVRGLPARQRAVIVLRFYEDLPVAEVAALLGCGTGTVKSQTAKALAKLRVNESIMKELRS</sequence>
<dbReference type="Gene3D" id="1.10.1740.10">
    <property type="match status" value="1"/>
</dbReference>
<dbReference type="EMBL" id="JAPNUD010000154">
    <property type="protein sequence ID" value="MDA0645765.1"/>
    <property type="molecule type" value="Genomic_DNA"/>
</dbReference>
<organism evidence="8 9">
    <name type="scientific">Nonomuraea ferruginea</name>
    <dbReference type="NCBI Taxonomy" id="46174"/>
    <lineage>
        <taxon>Bacteria</taxon>
        <taxon>Bacillati</taxon>
        <taxon>Actinomycetota</taxon>
        <taxon>Actinomycetes</taxon>
        <taxon>Streptosporangiales</taxon>
        <taxon>Streptosporangiaceae</taxon>
        <taxon>Nonomuraea</taxon>
    </lineage>
</organism>
<dbReference type="PANTHER" id="PTHR43133">
    <property type="entry name" value="RNA POLYMERASE ECF-TYPE SIGMA FACTO"/>
    <property type="match status" value="1"/>
</dbReference>
<evidence type="ECO:0000256" key="3">
    <source>
        <dbReference type="ARBA" id="ARBA00023082"/>
    </source>
</evidence>
<dbReference type="InterPro" id="IPR014325">
    <property type="entry name" value="RNA_pol_sigma-E_actinobac"/>
</dbReference>
<evidence type="ECO:0000256" key="4">
    <source>
        <dbReference type="ARBA" id="ARBA00023125"/>
    </source>
</evidence>
<name>A0ABT4T8V2_9ACTN</name>
<keyword evidence="2" id="KW-0805">Transcription regulation</keyword>
<dbReference type="InterPro" id="IPR039425">
    <property type="entry name" value="RNA_pol_sigma-70-like"/>
</dbReference>
<feature type="domain" description="RNA polymerase sigma-70 region 2" evidence="6">
    <location>
        <begin position="10"/>
        <end position="69"/>
    </location>
</feature>
<comment type="caution">
    <text evidence="8">The sequence shown here is derived from an EMBL/GenBank/DDBJ whole genome shotgun (WGS) entry which is preliminary data.</text>
</comment>
<evidence type="ECO:0000256" key="5">
    <source>
        <dbReference type="ARBA" id="ARBA00023163"/>
    </source>
</evidence>
<evidence type="ECO:0000313" key="9">
    <source>
        <dbReference type="Proteomes" id="UP001212498"/>
    </source>
</evidence>
<evidence type="ECO:0000313" key="8">
    <source>
        <dbReference type="EMBL" id="MDA0645765.1"/>
    </source>
</evidence>
<dbReference type="InterPro" id="IPR007627">
    <property type="entry name" value="RNA_pol_sigma70_r2"/>
</dbReference>
<dbReference type="InterPro" id="IPR036388">
    <property type="entry name" value="WH-like_DNA-bd_sf"/>
</dbReference>
<dbReference type="NCBIfam" id="TIGR02983">
    <property type="entry name" value="SigE-fam_strep"/>
    <property type="match status" value="1"/>
</dbReference>
<keyword evidence="9" id="KW-1185">Reference proteome</keyword>
<dbReference type="RefSeq" id="WP_148032129.1">
    <property type="nucleotide sequence ID" value="NZ_BAABFD010000002.1"/>
</dbReference>
<dbReference type="SUPFAM" id="SSF88946">
    <property type="entry name" value="Sigma2 domain of RNA polymerase sigma factors"/>
    <property type="match status" value="1"/>
</dbReference>
<evidence type="ECO:0000256" key="2">
    <source>
        <dbReference type="ARBA" id="ARBA00023015"/>
    </source>
</evidence>
<dbReference type="InterPro" id="IPR014284">
    <property type="entry name" value="RNA_pol_sigma-70_dom"/>
</dbReference>
<feature type="domain" description="RNA polymerase sigma factor 70 region 4 type 2" evidence="7">
    <location>
        <begin position="91"/>
        <end position="143"/>
    </location>
</feature>
<dbReference type="CDD" id="cd06171">
    <property type="entry name" value="Sigma70_r4"/>
    <property type="match status" value="1"/>
</dbReference>
<keyword evidence="4" id="KW-0238">DNA-binding</keyword>
<proteinExistence type="inferred from homology"/>
<evidence type="ECO:0000259" key="7">
    <source>
        <dbReference type="Pfam" id="PF08281"/>
    </source>
</evidence>
<keyword evidence="5" id="KW-0804">Transcription</keyword>